<accession>A0A803QTM4</accession>
<dbReference type="Gramene" id="novel_model_1245_5bd9a17a">
    <property type="protein sequence ID" value="cds.novel_model_1245_5bd9a17a"/>
    <property type="gene ID" value="novel_gene_691_5bd9a17a"/>
</dbReference>
<reference evidence="1" key="1">
    <citation type="submission" date="2018-11" db="EMBL/GenBank/DDBJ databases">
        <authorList>
            <person name="Grassa J C."/>
        </authorList>
    </citation>
    <scope>NUCLEOTIDE SEQUENCE [LARGE SCALE GENOMIC DNA]</scope>
</reference>
<keyword evidence="2" id="KW-1185">Reference proteome</keyword>
<name>A0A803QTM4_CANSA</name>
<dbReference type="EnsemblPlants" id="novel_model_1245_5bd9a17a">
    <property type="protein sequence ID" value="cds.novel_model_1245_5bd9a17a"/>
    <property type="gene ID" value="novel_gene_691_5bd9a17a"/>
</dbReference>
<dbReference type="EMBL" id="UZAU01000023">
    <property type="status" value="NOT_ANNOTATED_CDS"/>
    <property type="molecule type" value="Genomic_DNA"/>
</dbReference>
<reference evidence="1" key="2">
    <citation type="submission" date="2021-03" db="UniProtKB">
        <authorList>
            <consortium name="EnsemblPlants"/>
        </authorList>
    </citation>
    <scope>IDENTIFICATION</scope>
</reference>
<sequence>MENHKLGFGSVLNNWEEKKLISKGVFVGSSITLIGHRPRQQQSLSTPSIVHSPTLPQLYLQYIYIYNLFIE</sequence>
<dbReference type="Proteomes" id="UP000596661">
    <property type="component" value="Chromosome 1"/>
</dbReference>
<evidence type="ECO:0000313" key="2">
    <source>
        <dbReference type="Proteomes" id="UP000596661"/>
    </source>
</evidence>
<organism evidence="1 2">
    <name type="scientific">Cannabis sativa</name>
    <name type="common">Hemp</name>
    <name type="synonym">Marijuana</name>
    <dbReference type="NCBI Taxonomy" id="3483"/>
    <lineage>
        <taxon>Eukaryota</taxon>
        <taxon>Viridiplantae</taxon>
        <taxon>Streptophyta</taxon>
        <taxon>Embryophyta</taxon>
        <taxon>Tracheophyta</taxon>
        <taxon>Spermatophyta</taxon>
        <taxon>Magnoliopsida</taxon>
        <taxon>eudicotyledons</taxon>
        <taxon>Gunneridae</taxon>
        <taxon>Pentapetalae</taxon>
        <taxon>rosids</taxon>
        <taxon>fabids</taxon>
        <taxon>Rosales</taxon>
        <taxon>Cannabaceae</taxon>
        <taxon>Cannabis</taxon>
    </lineage>
</organism>
<proteinExistence type="predicted"/>
<dbReference type="AlphaFoldDB" id="A0A803QTM4"/>
<evidence type="ECO:0000313" key="1">
    <source>
        <dbReference type="EnsemblPlants" id="cds.novel_model_1245_5bd9a17a"/>
    </source>
</evidence>
<protein>
    <submittedName>
        <fullName evidence="1">Uncharacterized protein</fullName>
    </submittedName>
</protein>